<keyword evidence="4 5" id="KW-0472">Membrane</keyword>
<gene>
    <name evidence="6" type="ORF">CHILSU_LOCUS10036</name>
</gene>
<dbReference type="Proteomes" id="UP001153292">
    <property type="component" value="Chromosome 6"/>
</dbReference>
<feature type="transmembrane region" description="Helical" evidence="5">
    <location>
        <begin position="21"/>
        <end position="41"/>
    </location>
</feature>
<evidence type="ECO:0000256" key="2">
    <source>
        <dbReference type="ARBA" id="ARBA00022692"/>
    </source>
</evidence>
<dbReference type="Pfam" id="PF00335">
    <property type="entry name" value="Tetraspanin"/>
    <property type="match status" value="1"/>
</dbReference>
<keyword evidence="3 5" id="KW-1133">Transmembrane helix</keyword>
<sequence>MNIKKIKVPKFFKSVKYCLGAVNCLYLLTGITLLLCGVTVLVKFKQYDLFITQKFHNVPSFAIATGTIIILSSALGFYAAISQDFHYVAGYVVVSAVVLIFEVALVTVSYGLWNNVATLIRTPMTQTRLLYGERIEVNAAWDRLQTEFECCGVSGRHDWRVGEVPVSCCHIDYGTVSPFYCTQANAYTTGCGRALGDWLSFNAYSMAVTSLVVICFQVRIPQTYTIRRTTSVVEWFVRRVSWCRRLERSQVRIPVGADVCVMNTSICTPVMDVVGDAPLFYSI</sequence>
<name>A0ABN8ECA4_CHISP</name>
<evidence type="ECO:0000313" key="6">
    <source>
        <dbReference type="EMBL" id="CAH0692540.1"/>
    </source>
</evidence>
<feature type="transmembrane region" description="Helical" evidence="5">
    <location>
        <begin position="88"/>
        <end position="113"/>
    </location>
</feature>
<dbReference type="SUPFAM" id="SSF48652">
    <property type="entry name" value="Tetraspanin"/>
    <property type="match status" value="1"/>
</dbReference>
<reference evidence="6" key="1">
    <citation type="submission" date="2021-12" db="EMBL/GenBank/DDBJ databases">
        <authorList>
            <person name="King R."/>
        </authorList>
    </citation>
    <scope>NUCLEOTIDE SEQUENCE</scope>
</reference>
<feature type="transmembrane region" description="Helical" evidence="5">
    <location>
        <begin position="61"/>
        <end position="81"/>
    </location>
</feature>
<dbReference type="PANTHER" id="PTHR19282">
    <property type="entry name" value="TETRASPANIN"/>
    <property type="match status" value="1"/>
</dbReference>
<dbReference type="InterPro" id="IPR018499">
    <property type="entry name" value="Tetraspanin/Peripherin"/>
</dbReference>
<keyword evidence="2 5" id="KW-0812">Transmembrane</keyword>
<proteinExistence type="predicted"/>
<protein>
    <recommendedName>
        <fullName evidence="8">Tetraspanin</fullName>
    </recommendedName>
</protein>
<dbReference type="Gene3D" id="1.10.1450.10">
    <property type="entry name" value="Tetraspanin"/>
    <property type="match status" value="1"/>
</dbReference>
<dbReference type="EMBL" id="OU963899">
    <property type="protein sequence ID" value="CAH0692540.1"/>
    <property type="molecule type" value="Genomic_DNA"/>
</dbReference>
<dbReference type="InterPro" id="IPR008952">
    <property type="entry name" value="Tetraspanin_EC2_sf"/>
</dbReference>
<evidence type="ECO:0000256" key="3">
    <source>
        <dbReference type="ARBA" id="ARBA00022989"/>
    </source>
</evidence>
<evidence type="ECO:0000313" key="7">
    <source>
        <dbReference type="Proteomes" id="UP001153292"/>
    </source>
</evidence>
<dbReference type="CDD" id="cd03127">
    <property type="entry name" value="tetraspanin_LEL"/>
    <property type="match status" value="1"/>
</dbReference>
<keyword evidence="7" id="KW-1185">Reference proteome</keyword>
<comment type="subcellular location">
    <subcellularLocation>
        <location evidence="1">Membrane</location>
        <topology evidence="1">Multi-pass membrane protein</topology>
    </subcellularLocation>
</comment>
<evidence type="ECO:0000256" key="4">
    <source>
        <dbReference type="ARBA" id="ARBA00023136"/>
    </source>
</evidence>
<accession>A0ABN8ECA4</accession>
<evidence type="ECO:0008006" key="8">
    <source>
        <dbReference type="Google" id="ProtNLM"/>
    </source>
</evidence>
<evidence type="ECO:0000256" key="1">
    <source>
        <dbReference type="ARBA" id="ARBA00004141"/>
    </source>
</evidence>
<evidence type="ECO:0000256" key="5">
    <source>
        <dbReference type="SAM" id="Phobius"/>
    </source>
</evidence>
<feature type="transmembrane region" description="Helical" evidence="5">
    <location>
        <begin position="203"/>
        <end position="220"/>
    </location>
</feature>
<dbReference type="PANTHER" id="PTHR19282:SF544">
    <property type="entry name" value="TETRASPANIN"/>
    <property type="match status" value="1"/>
</dbReference>
<organism evidence="6 7">
    <name type="scientific">Chilo suppressalis</name>
    <name type="common">Asiatic rice borer moth</name>
    <dbReference type="NCBI Taxonomy" id="168631"/>
    <lineage>
        <taxon>Eukaryota</taxon>
        <taxon>Metazoa</taxon>
        <taxon>Ecdysozoa</taxon>
        <taxon>Arthropoda</taxon>
        <taxon>Hexapoda</taxon>
        <taxon>Insecta</taxon>
        <taxon>Pterygota</taxon>
        <taxon>Neoptera</taxon>
        <taxon>Endopterygota</taxon>
        <taxon>Lepidoptera</taxon>
        <taxon>Glossata</taxon>
        <taxon>Ditrysia</taxon>
        <taxon>Pyraloidea</taxon>
        <taxon>Crambidae</taxon>
        <taxon>Crambinae</taxon>
        <taxon>Chilo</taxon>
    </lineage>
</organism>